<gene>
    <name evidence="1" type="ORF">P9847_23280</name>
</gene>
<proteinExistence type="predicted"/>
<evidence type="ECO:0000313" key="1">
    <source>
        <dbReference type="EMBL" id="MED5020195.1"/>
    </source>
</evidence>
<sequence length="167" mass="19286">MEWKGSSRITLYERKGLAKGEGEYESEGDQTFQSDYSIIYRQGNRDQPLLRLPDLIYIQPDDRLLTFRKVSFPEADVYFLTPQYQGAHGTESYVFGVDQASGKAFSLTFEDRGHVYHTLVYSSMEPLPTNELERLVVYQAVGPGGEPKETPRDVYRLDLDQKRFIKE</sequence>
<keyword evidence="2" id="KW-1185">Reference proteome</keyword>
<evidence type="ECO:0000313" key="2">
    <source>
        <dbReference type="Proteomes" id="UP001343257"/>
    </source>
</evidence>
<dbReference type="EMBL" id="JARTLD010000063">
    <property type="protein sequence ID" value="MED5020195.1"/>
    <property type="molecule type" value="Genomic_DNA"/>
</dbReference>
<organism evidence="1 2">
    <name type="scientific">Paenibacillus chibensis</name>
    <dbReference type="NCBI Taxonomy" id="59846"/>
    <lineage>
        <taxon>Bacteria</taxon>
        <taxon>Bacillati</taxon>
        <taxon>Bacillota</taxon>
        <taxon>Bacilli</taxon>
        <taxon>Bacillales</taxon>
        <taxon>Paenibacillaceae</taxon>
        <taxon>Paenibacillus</taxon>
    </lineage>
</organism>
<dbReference type="RefSeq" id="WP_328281450.1">
    <property type="nucleotide sequence ID" value="NZ_JARTLD010000063.1"/>
</dbReference>
<comment type="caution">
    <text evidence="1">The sequence shown here is derived from an EMBL/GenBank/DDBJ whole genome shotgun (WGS) entry which is preliminary data.</text>
</comment>
<name>A0ABU6Q1G5_9BACL</name>
<reference evidence="1 2" key="1">
    <citation type="submission" date="2023-03" db="EMBL/GenBank/DDBJ databases">
        <title>Bacillus Genome Sequencing.</title>
        <authorList>
            <person name="Dunlap C."/>
        </authorList>
    </citation>
    <scope>NUCLEOTIDE SEQUENCE [LARGE SCALE GENOMIC DNA]</scope>
    <source>
        <strain evidence="1 2">NRS-52</strain>
    </source>
</reference>
<protein>
    <submittedName>
        <fullName evidence="1">Uncharacterized protein</fullName>
    </submittedName>
</protein>
<dbReference type="Proteomes" id="UP001343257">
    <property type="component" value="Unassembled WGS sequence"/>
</dbReference>
<accession>A0ABU6Q1G5</accession>